<dbReference type="Proteomes" id="UP000547674">
    <property type="component" value="Unassembled WGS sequence"/>
</dbReference>
<comment type="caution">
    <text evidence="1">The sequence shown here is derived from an EMBL/GenBank/DDBJ whole genome shotgun (WGS) entry which is preliminary data.</text>
</comment>
<proteinExistence type="predicted"/>
<organism evidence="1 2">
    <name type="scientific">Eiseniibacteriota bacterium</name>
    <dbReference type="NCBI Taxonomy" id="2212470"/>
    <lineage>
        <taxon>Bacteria</taxon>
        <taxon>Candidatus Eiseniibacteriota</taxon>
    </lineage>
</organism>
<sequence>MKINRMTLFLPQISLSQVSAGVISLLLALALGSAFDSRAHAQGTHVSALVNAKIAMHVQEVTPVETCGANLPSSLNCQDFDSPLNVSWPADGTMAHVYLLIIDVDPETGTSGASFGIEYGNMIMGAWQGCADKVFPENAWPASGSGATFSFDECQNTVDEGAEDAFAVLGYFLVWANEDDVFFVTQRNYQPKPDFEIFECSGNEIAPNYPRNAGNIGFGSSGGYAPCIEDVPVESTTWGTIKRLSAN</sequence>
<accession>A0A7Y2E6F1</accession>
<name>A0A7Y2E6F1_UNCEI</name>
<protein>
    <submittedName>
        <fullName evidence="1">Uncharacterized protein</fullName>
    </submittedName>
</protein>
<reference evidence="1 2" key="1">
    <citation type="submission" date="2020-03" db="EMBL/GenBank/DDBJ databases">
        <title>Metabolic flexibility allows generalist bacteria to become dominant in a frequently disturbed ecosystem.</title>
        <authorList>
            <person name="Chen Y.-J."/>
            <person name="Leung P.M."/>
            <person name="Bay S.K."/>
            <person name="Hugenholtz P."/>
            <person name="Kessler A.J."/>
            <person name="Shelley G."/>
            <person name="Waite D.W."/>
            <person name="Cook P.L."/>
            <person name="Greening C."/>
        </authorList>
    </citation>
    <scope>NUCLEOTIDE SEQUENCE [LARGE SCALE GENOMIC DNA]</scope>
    <source>
        <strain evidence="1">SS_bin_28</strain>
    </source>
</reference>
<evidence type="ECO:0000313" key="1">
    <source>
        <dbReference type="EMBL" id="NNF06089.1"/>
    </source>
</evidence>
<dbReference type="AlphaFoldDB" id="A0A7Y2E6F1"/>
<dbReference type="EMBL" id="JABDJR010000185">
    <property type="protein sequence ID" value="NNF06089.1"/>
    <property type="molecule type" value="Genomic_DNA"/>
</dbReference>
<evidence type="ECO:0000313" key="2">
    <source>
        <dbReference type="Proteomes" id="UP000547674"/>
    </source>
</evidence>
<gene>
    <name evidence="1" type="ORF">HKN21_04960</name>
</gene>